<dbReference type="AlphaFoldDB" id="A0A1I7WEH3"/>
<accession>A0A1I7WEH3</accession>
<name>A0A1I7WEH3_HETBA</name>
<protein>
    <submittedName>
        <fullName evidence="2">HTH_Tnp_Tc3_1 domain-containing protein</fullName>
    </submittedName>
</protein>
<sequence>MGRASTLSLHERGQIKVPSTTAYTVMRIADVAKRYRKAIMNFLRRQEEYVTKKSSGRPSKLNDREKREILRTPTNKTISIVGICRACESTVWRIKCPQLTQGNEDERLCWARIFMRYDWEKVIFSEEKKFSLDGSDDFHSYWRDLCKISHTFQLEISMEESQIPHVFYVFDLDNAPSKPVKTRRLESRTIT</sequence>
<dbReference type="WBParaSite" id="Hba_03319">
    <property type="protein sequence ID" value="Hba_03319"/>
    <property type="gene ID" value="Hba_03319"/>
</dbReference>
<evidence type="ECO:0000313" key="1">
    <source>
        <dbReference type="Proteomes" id="UP000095283"/>
    </source>
</evidence>
<keyword evidence="1" id="KW-1185">Reference proteome</keyword>
<dbReference type="Proteomes" id="UP000095283">
    <property type="component" value="Unplaced"/>
</dbReference>
<organism evidence="1 2">
    <name type="scientific">Heterorhabditis bacteriophora</name>
    <name type="common">Entomopathogenic nematode worm</name>
    <dbReference type="NCBI Taxonomy" id="37862"/>
    <lineage>
        <taxon>Eukaryota</taxon>
        <taxon>Metazoa</taxon>
        <taxon>Ecdysozoa</taxon>
        <taxon>Nematoda</taxon>
        <taxon>Chromadorea</taxon>
        <taxon>Rhabditida</taxon>
        <taxon>Rhabditina</taxon>
        <taxon>Rhabditomorpha</taxon>
        <taxon>Strongyloidea</taxon>
        <taxon>Heterorhabditidae</taxon>
        <taxon>Heterorhabditis</taxon>
    </lineage>
</organism>
<dbReference type="Gene3D" id="3.30.420.10">
    <property type="entry name" value="Ribonuclease H-like superfamily/Ribonuclease H"/>
    <property type="match status" value="1"/>
</dbReference>
<dbReference type="Gene3D" id="1.10.10.60">
    <property type="entry name" value="Homeodomain-like"/>
    <property type="match status" value="1"/>
</dbReference>
<dbReference type="GO" id="GO:0003676">
    <property type="term" value="F:nucleic acid binding"/>
    <property type="evidence" value="ECO:0007669"/>
    <property type="project" value="InterPro"/>
</dbReference>
<dbReference type="InterPro" id="IPR036397">
    <property type="entry name" value="RNaseH_sf"/>
</dbReference>
<reference evidence="2" key="1">
    <citation type="submission" date="2016-11" db="UniProtKB">
        <authorList>
            <consortium name="WormBaseParasite"/>
        </authorList>
    </citation>
    <scope>IDENTIFICATION</scope>
</reference>
<proteinExistence type="predicted"/>
<evidence type="ECO:0000313" key="2">
    <source>
        <dbReference type="WBParaSite" id="Hba_03319"/>
    </source>
</evidence>